<evidence type="ECO:0000313" key="3">
    <source>
        <dbReference type="Proteomes" id="UP001595530"/>
    </source>
</evidence>
<keyword evidence="3" id="KW-1185">Reference proteome</keyword>
<comment type="caution">
    <text evidence="2">The sequence shown here is derived from an EMBL/GenBank/DDBJ whole genome shotgun (WGS) entry which is preliminary data.</text>
</comment>
<dbReference type="PROSITE" id="PS51819">
    <property type="entry name" value="VOC"/>
    <property type="match status" value="1"/>
</dbReference>
<protein>
    <submittedName>
        <fullName evidence="2">VOC family protein</fullName>
    </submittedName>
</protein>
<evidence type="ECO:0000313" key="2">
    <source>
        <dbReference type="EMBL" id="MFC3107349.1"/>
    </source>
</evidence>
<proteinExistence type="predicted"/>
<reference evidence="3" key="1">
    <citation type="journal article" date="2019" name="Int. J. Syst. Evol. Microbiol.">
        <title>The Global Catalogue of Microorganisms (GCM) 10K type strain sequencing project: providing services to taxonomists for standard genome sequencing and annotation.</title>
        <authorList>
            <consortium name="The Broad Institute Genomics Platform"/>
            <consortium name="The Broad Institute Genome Sequencing Center for Infectious Disease"/>
            <person name="Wu L."/>
            <person name="Ma J."/>
        </authorList>
    </citation>
    <scope>NUCLEOTIDE SEQUENCE [LARGE SCALE GENOMIC DNA]</scope>
    <source>
        <strain evidence="3">KCTC 42986</strain>
    </source>
</reference>
<dbReference type="InterPro" id="IPR029068">
    <property type="entry name" value="Glyas_Bleomycin-R_OHBP_Dase"/>
</dbReference>
<dbReference type="InterPro" id="IPR037523">
    <property type="entry name" value="VOC_core"/>
</dbReference>
<dbReference type="EMBL" id="JBHRTP010000011">
    <property type="protein sequence ID" value="MFC3107349.1"/>
    <property type="molecule type" value="Genomic_DNA"/>
</dbReference>
<gene>
    <name evidence="2" type="ORF">ACFOFO_05140</name>
</gene>
<dbReference type="RefSeq" id="WP_390331021.1">
    <property type="nucleotide sequence ID" value="NZ_JBHRTP010000011.1"/>
</dbReference>
<organism evidence="2 3">
    <name type="scientific">Undibacterium arcticum</name>
    <dbReference type="NCBI Taxonomy" id="1762892"/>
    <lineage>
        <taxon>Bacteria</taxon>
        <taxon>Pseudomonadati</taxon>
        <taxon>Pseudomonadota</taxon>
        <taxon>Betaproteobacteria</taxon>
        <taxon>Burkholderiales</taxon>
        <taxon>Oxalobacteraceae</taxon>
        <taxon>Undibacterium</taxon>
    </lineage>
</organism>
<dbReference type="InterPro" id="IPR004360">
    <property type="entry name" value="Glyas_Fos-R_dOase_dom"/>
</dbReference>
<accession>A0ABV7EX87</accession>
<dbReference type="Pfam" id="PF00903">
    <property type="entry name" value="Glyoxalase"/>
    <property type="match status" value="1"/>
</dbReference>
<sequence>MSIEKPISRRRDVLGVHSIHEFVFSVPDLKQAEHFYRSFGLDVRVETNCLALFTYGHPHRWARVIHGDQKRLLWVTWGIYADDQDAFNKKLNDLGVRRIAAPVGANPDGMWFTGPDGLPQQLLPSEKCSPDTKSPRIFPPEISSSGRAPHRSQVKQVRPNRLSHILVFTADVDSSVQFYSEVLGLRLSDRSGSIIAFMHSQHGSDHHLIAMASSPGCGLHHSSWDVTSFDDVGLGTQQMSQAGYPEGWGVGRHVLGSNYFRYVRDPWGSYSEYSFDIDHIAADLEWPAGDYPPEDALYVWGSPPPDDFTKNYEIGSELQLSKAVAPSETPTIK</sequence>
<dbReference type="Proteomes" id="UP001595530">
    <property type="component" value="Unassembled WGS sequence"/>
</dbReference>
<dbReference type="SUPFAM" id="SSF54593">
    <property type="entry name" value="Glyoxalase/Bleomycin resistance protein/Dihydroxybiphenyl dioxygenase"/>
    <property type="match status" value="1"/>
</dbReference>
<evidence type="ECO:0000259" key="1">
    <source>
        <dbReference type="PROSITE" id="PS51819"/>
    </source>
</evidence>
<name>A0ABV7EX87_9BURK</name>
<feature type="domain" description="VOC" evidence="1">
    <location>
        <begin position="161"/>
        <end position="276"/>
    </location>
</feature>
<dbReference type="Gene3D" id="3.10.180.10">
    <property type="entry name" value="2,3-Dihydroxybiphenyl 1,2-Dioxygenase, domain 1"/>
    <property type="match status" value="2"/>
</dbReference>